<protein>
    <submittedName>
        <fullName evidence="2">Terminase</fullName>
    </submittedName>
</protein>
<dbReference type="RefSeq" id="WP_107896756.1">
    <property type="nucleotide sequence ID" value="NZ_PYWM01000024.1"/>
</dbReference>
<dbReference type="NCBIfam" id="NF040601">
    <property type="entry name" value="TerS_not_xtmA"/>
    <property type="match status" value="1"/>
</dbReference>
<evidence type="ECO:0000313" key="3">
    <source>
        <dbReference type="Proteomes" id="UP000308744"/>
    </source>
</evidence>
<feature type="region of interest" description="Disordered" evidence="1">
    <location>
        <begin position="41"/>
        <end position="100"/>
    </location>
</feature>
<dbReference type="Gene3D" id="1.10.10.60">
    <property type="entry name" value="Homeodomain-like"/>
    <property type="match status" value="1"/>
</dbReference>
<organism evidence="2 3">
    <name type="scientific">Lysinibacillus mangiferihumi</name>
    <dbReference type="NCBI Taxonomy" id="1130819"/>
    <lineage>
        <taxon>Bacteria</taxon>
        <taxon>Bacillati</taxon>
        <taxon>Bacillota</taxon>
        <taxon>Bacilli</taxon>
        <taxon>Bacillales</taxon>
        <taxon>Bacillaceae</taxon>
        <taxon>Lysinibacillus</taxon>
    </lineage>
</organism>
<keyword evidence="3" id="KW-1185">Reference proteome</keyword>
<dbReference type="Proteomes" id="UP000308744">
    <property type="component" value="Unassembled WGS sequence"/>
</dbReference>
<sequence>MAEKYQLAYQDYKSGMKQKDIAAKYNVSINTVKSWQQRKWRGMDNANEKVCTPNEKSMHTKKGAPRGNQNAVGNTGGAPLNNQNAKGNRGGSAPQGNKNAVTTGEYESLMWDYLDEEERELYGTIETDPLFQIDRNVRELTIRQRRMMKRIKAIEQGLTEKQRRELQQLRKVKEAATGADGQTVTIAKERMVTVEVEETIFRKMDDILNLEEALTRVTSQLVRAIKQKHDIEKSNSEQQWKLKQMKLHVKKTKVEIENLKGGDKNQSAEDWVAALNEVAEKRKVNVNE</sequence>
<evidence type="ECO:0000256" key="1">
    <source>
        <dbReference type="SAM" id="MobiDB-lite"/>
    </source>
</evidence>
<evidence type="ECO:0000313" key="2">
    <source>
        <dbReference type="EMBL" id="TKI72632.1"/>
    </source>
</evidence>
<reference evidence="2 3" key="1">
    <citation type="submission" date="2019-04" db="EMBL/GenBank/DDBJ databases">
        <title>Lysinibacillus genome sequencing.</title>
        <authorList>
            <person name="Dunlap C."/>
        </authorList>
    </citation>
    <scope>NUCLEOTIDE SEQUENCE [LARGE SCALE GENOMIC DNA]</scope>
    <source>
        <strain evidence="2 3">CCTCC AB 2010389</strain>
    </source>
</reference>
<name>A0A4U2ZFG7_9BACI</name>
<dbReference type="AlphaFoldDB" id="A0A4U2ZFG7"/>
<gene>
    <name evidence="2" type="ORF">FC756_00790</name>
</gene>
<comment type="caution">
    <text evidence="2">The sequence shown here is derived from an EMBL/GenBank/DDBJ whole genome shotgun (WGS) entry which is preliminary data.</text>
</comment>
<proteinExistence type="predicted"/>
<accession>A0A4U2ZFG7</accession>
<dbReference type="EMBL" id="SZPU01000002">
    <property type="protein sequence ID" value="TKI72632.1"/>
    <property type="molecule type" value="Genomic_DNA"/>
</dbReference>